<protein>
    <submittedName>
        <fullName evidence="1">Uncharacterized protein</fullName>
    </submittedName>
</protein>
<evidence type="ECO:0000313" key="2">
    <source>
        <dbReference type="Proteomes" id="UP001281147"/>
    </source>
</evidence>
<keyword evidence="2" id="KW-1185">Reference proteome</keyword>
<reference evidence="1" key="1">
    <citation type="submission" date="2023-07" db="EMBL/GenBank/DDBJ databases">
        <title>Black Yeasts Isolated from many extreme environments.</title>
        <authorList>
            <person name="Coleine C."/>
            <person name="Stajich J.E."/>
            <person name="Selbmann L."/>
        </authorList>
    </citation>
    <scope>NUCLEOTIDE SEQUENCE</scope>
    <source>
        <strain evidence="1">CCFEE 5714</strain>
    </source>
</reference>
<accession>A0ACC3N6C0</accession>
<proteinExistence type="predicted"/>
<sequence length="533" mass="60167">MARYPQDDYSQKGDTTPTPSENKEDIAQKEVLDHDIIGNSNVTREEAMHHGHLTDEELEVQKKLLRKIDFLIMPLVMLVYLMNYIDRNNYAAARLQGLERDLNLTGEQYQVGLSILFVGYVLMQVPSNALLNFSGRPSWYIGFWVIVWGLVSTLTSQVSNYGEIVACRFILGLVEAPFFCGVLFYLSKWYTKSELAFRMAIFYSASLLSGAFGNLIAAGILDGLAGARGLAAWQWLYIIEGVRHHSLKAPLFKLTERNQSITMSIGIVILFVLPDFPDTWKILSPEMKFVANRRMAIDAAEADVDEAGGMSQLRGIKLALTDPKNFFPSLTETLGYGNTISLLLVAPPYIFMVFWSLGHSFASDKYGMRYWFWMYPIPIVIIGCFVFMFTDGFGPRYFSLFLLNFAFTMNNTIYAWIASSIPRPPAKRAAAMAFMNSVGNAASVWTPFTYTDSSAPYYRPALGIVIGLMSLAGIAGTILRFYLDRQNKRFERLENSDTQLTAKDLQRLEKTAEMEGIDIATARQLQKGFRYVL</sequence>
<name>A0ACC3N6C0_9PEZI</name>
<dbReference type="EMBL" id="JAUTXU010000080">
    <property type="protein sequence ID" value="KAK3710941.1"/>
    <property type="molecule type" value="Genomic_DNA"/>
</dbReference>
<organism evidence="1 2">
    <name type="scientific">Vermiconidia calcicola</name>
    <dbReference type="NCBI Taxonomy" id="1690605"/>
    <lineage>
        <taxon>Eukaryota</taxon>
        <taxon>Fungi</taxon>
        <taxon>Dikarya</taxon>
        <taxon>Ascomycota</taxon>
        <taxon>Pezizomycotina</taxon>
        <taxon>Dothideomycetes</taxon>
        <taxon>Dothideomycetidae</taxon>
        <taxon>Mycosphaerellales</taxon>
        <taxon>Extremaceae</taxon>
        <taxon>Vermiconidia</taxon>
    </lineage>
</organism>
<evidence type="ECO:0000313" key="1">
    <source>
        <dbReference type="EMBL" id="KAK3710941.1"/>
    </source>
</evidence>
<comment type="caution">
    <text evidence="1">The sequence shown here is derived from an EMBL/GenBank/DDBJ whole genome shotgun (WGS) entry which is preliminary data.</text>
</comment>
<dbReference type="Proteomes" id="UP001281147">
    <property type="component" value="Unassembled WGS sequence"/>
</dbReference>
<gene>
    <name evidence="1" type="ORF">LTR37_009962</name>
</gene>